<organism evidence="1 2">
    <name type="scientific">Cannabis sativa</name>
    <name type="common">Hemp</name>
    <name type="synonym">Marijuana</name>
    <dbReference type="NCBI Taxonomy" id="3483"/>
    <lineage>
        <taxon>Eukaryota</taxon>
        <taxon>Viridiplantae</taxon>
        <taxon>Streptophyta</taxon>
        <taxon>Embryophyta</taxon>
        <taxon>Tracheophyta</taxon>
        <taxon>Spermatophyta</taxon>
        <taxon>Magnoliopsida</taxon>
        <taxon>eudicotyledons</taxon>
        <taxon>Gunneridae</taxon>
        <taxon>Pentapetalae</taxon>
        <taxon>rosids</taxon>
        <taxon>fabids</taxon>
        <taxon>Rosales</taxon>
        <taxon>Cannabaceae</taxon>
        <taxon>Cannabis</taxon>
    </lineage>
</organism>
<accession>A0A803QME5</accession>
<evidence type="ECO:0000313" key="2">
    <source>
        <dbReference type="Proteomes" id="UP000596661"/>
    </source>
</evidence>
<dbReference type="AlphaFoldDB" id="A0A803QME5"/>
<dbReference type="Gramene" id="evm.model.10.2172">
    <property type="protein sequence ID" value="cds.evm.model.10.2172"/>
    <property type="gene ID" value="evm.TU.10.2172"/>
</dbReference>
<evidence type="ECO:0000313" key="1">
    <source>
        <dbReference type="EnsemblPlants" id="cds.evm.model.10.2172"/>
    </source>
</evidence>
<dbReference type="EMBL" id="UZAU01000838">
    <property type="status" value="NOT_ANNOTATED_CDS"/>
    <property type="molecule type" value="Genomic_DNA"/>
</dbReference>
<name>A0A803QME5_CANSA</name>
<dbReference type="EnsemblPlants" id="evm.model.10.2172">
    <property type="protein sequence ID" value="cds.evm.model.10.2172"/>
    <property type="gene ID" value="evm.TU.10.2172"/>
</dbReference>
<proteinExistence type="predicted"/>
<keyword evidence="2" id="KW-1185">Reference proteome</keyword>
<protein>
    <submittedName>
        <fullName evidence="1">Uncharacterized protein</fullName>
    </submittedName>
</protein>
<reference evidence="1" key="1">
    <citation type="submission" date="2021-03" db="UniProtKB">
        <authorList>
            <consortium name="EnsemblPlants"/>
        </authorList>
    </citation>
    <scope>IDENTIFICATION</scope>
</reference>
<dbReference type="Proteomes" id="UP000596661">
    <property type="component" value="Unassembled WGS sequence"/>
</dbReference>
<sequence>MKEISTSVSGPLIKDLRVSSLLHNMVYPDLKQTTKVVQRPHGLIIRSQGVVREYITSLVLPPRRHNLLNLRRTVRPDLGLLISTNHRLPNHRFLNLVGPWLSKISRLYDLLNKLDLL</sequence>